<evidence type="ECO:0000256" key="1">
    <source>
        <dbReference type="SAM" id="SignalP"/>
    </source>
</evidence>
<sequence>MKVLPTFLLLGTSWTCQALDSLSDLSEWPQNYHRAEEGASSYTSHSHDQIPEHESLDFSGWQKIWDSADDGTANWQQHLGPVSTLPSDSQPNIPISGSLREPAQSFGLPILWLTKKFFKKTGALIEHHSTFRAGPKPPLGSLGVGQAMVVNDDAEFWKFCGSFRSIVKGGSSGLSERTRYFINNRHIWIKFWERQTGINLQKYVDQITFEPMKQTFPLFLFHIEVITMVLPKMKMEGLHARCDWYVQLANAMYKPQNPDKDPTMHALVQSLSRRRTEAFRSLAGLTKTFVSAWANRYRPRIFATEKARSRDEFKLPLTIGIFLNTIFTSSIVQFTHECQRLLSQQQPPHL</sequence>
<dbReference type="AlphaFoldDB" id="A0A2N5USG4"/>
<dbReference type="Proteomes" id="UP000235392">
    <property type="component" value="Unassembled WGS sequence"/>
</dbReference>
<organism evidence="2 3">
    <name type="scientific">Puccinia coronata f. sp. avenae</name>
    <dbReference type="NCBI Taxonomy" id="200324"/>
    <lineage>
        <taxon>Eukaryota</taxon>
        <taxon>Fungi</taxon>
        <taxon>Dikarya</taxon>
        <taxon>Basidiomycota</taxon>
        <taxon>Pucciniomycotina</taxon>
        <taxon>Pucciniomycetes</taxon>
        <taxon>Pucciniales</taxon>
        <taxon>Pucciniaceae</taxon>
        <taxon>Puccinia</taxon>
    </lineage>
</organism>
<comment type="caution">
    <text evidence="2">The sequence shown here is derived from an EMBL/GenBank/DDBJ whole genome shotgun (WGS) entry which is preliminary data.</text>
</comment>
<feature type="signal peptide" evidence="1">
    <location>
        <begin position="1"/>
        <end position="18"/>
    </location>
</feature>
<evidence type="ECO:0000313" key="2">
    <source>
        <dbReference type="EMBL" id="PLW40577.1"/>
    </source>
</evidence>
<dbReference type="EMBL" id="PGCI01000100">
    <property type="protein sequence ID" value="PLW40577.1"/>
    <property type="molecule type" value="Genomic_DNA"/>
</dbReference>
<feature type="chain" id="PRO_5014704545" evidence="1">
    <location>
        <begin position="19"/>
        <end position="350"/>
    </location>
</feature>
<protein>
    <submittedName>
        <fullName evidence="2">Uncharacterized protein</fullName>
    </submittedName>
</protein>
<reference evidence="2 3" key="1">
    <citation type="submission" date="2017-11" db="EMBL/GenBank/DDBJ databases">
        <title>De novo assembly and phasing of dikaryotic genomes from two isolates of Puccinia coronata f. sp. avenae, the causal agent of oat crown rust.</title>
        <authorList>
            <person name="Miller M.E."/>
            <person name="Zhang Y."/>
            <person name="Omidvar V."/>
            <person name="Sperschneider J."/>
            <person name="Schwessinger B."/>
            <person name="Raley C."/>
            <person name="Palmer J.M."/>
            <person name="Garnica D."/>
            <person name="Upadhyaya N."/>
            <person name="Rathjen J."/>
            <person name="Taylor J.M."/>
            <person name="Park R.F."/>
            <person name="Dodds P.N."/>
            <person name="Hirsch C.D."/>
            <person name="Kianian S.F."/>
            <person name="Figueroa M."/>
        </authorList>
    </citation>
    <scope>NUCLEOTIDE SEQUENCE [LARGE SCALE GENOMIC DNA]</scope>
    <source>
        <strain evidence="2">12SD80</strain>
    </source>
</reference>
<keyword evidence="1" id="KW-0732">Signal</keyword>
<accession>A0A2N5USG4</accession>
<gene>
    <name evidence="2" type="ORF">PCASD_07799</name>
</gene>
<evidence type="ECO:0000313" key="3">
    <source>
        <dbReference type="Proteomes" id="UP000235392"/>
    </source>
</evidence>
<name>A0A2N5USG4_9BASI</name>
<proteinExistence type="predicted"/>